<dbReference type="EMBL" id="CP017641">
    <property type="protein sequence ID" value="APZ93496.1"/>
    <property type="molecule type" value="Genomic_DNA"/>
</dbReference>
<dbReference type="InterPro" id="IPR003658">
    <property type="entry name" value="Anti-sigma_ant"/>
</dbReference>
<dbReference type="InterPro" id="IPR036513">
    <property type="entry name" value="STAS_dom_sf"/>
</dbReference>
<gene>
    <name evidence="4" type="ORF">Fuma_03114</name>
</gene>
<dbReference type="SUPFAM" id="SSF52091">
    <property type="entry name" value="SpoIIaa-like"/>
    <property type="match status" value="1"/>
</dbReference>
<accession>A0A1P8WHF8</accession>
<keyword evidence="5" id="KW-1185">Reference proteome</keyword>
<dbReference type="OrthoDB" id="287590at2"/>
<sequence>MSDQRIDIEEIGAVTVARFLDKKILDEANIDRIGQELFGLVDQDGRKQIVLDFSLVEYLSSAALGKLITMHKKVSAAGGKCVLCNIQKDIMDVFKITQLHKVLTLCGDLDDALAKF</sequence>
<dbReference type="STRING" id="1891926.Fuma_03114"/>
<dbReference type="AlphaFoldDB" id="A0A1P8WHF8"/>
<dbReference type="KEGG" id="fmr:Fuma_03114"/>
<dbReference type="CDD" id="cd07043">
    <property type="entry name" value="STAS_anti-anti-sigma_factors"/>
    <property type="match status" value="1"/>
</dbReference>
<feature type="domain" description="STAS" evidence="3">
    <location>
        <begin position="25"/>
        <end position="116"/>
    </location>
</feature>
<dbReference type="Pfam" id="PF01740">
    <property type="entry name" value="STAS"/>
    <property type="match status" value="1"/>
</dbReference>
<dbReference type="PANTHER" id="PTHR33495:SF2">
    <property type="entry name" value="ANTI-SIGMA FACTOR ANTAGONIST TM_1081-RELATED"/>
    <property type="match status" value="1"/>
</dbReference>
<dbReference type="Proteomes" id="UP000187735">
    <property type="component" value="Chromosome"/>
</dbReference>
<dbReference type="InterPro" id="IPR002645">
    <property type="entry name" value="STAS_dom"/>
</dbReference>
<evidence type="ECO:0000259" key="3">
    <source>
        <dbReference type="PROSITE" id="PS50801"/>
    </source>
</evidence>
<evidence type="ECO:0000313" key="5">
    <source>
        <dbReference type="Proteomes" id="UP000187735"/>
    </source>
</evidence>
<proteinExistence type="inferred from homology"/>
<evidence type="ECO:0000256" key="1">
    <source>
        <dbReference type="ARBA" id="ARBA00009013"/>
    </source>
</evidence>
<dbReference type="PANTHER" id="PTHR33495">
    <property type="entry name" value="ANTI-SIGMA FACTOR ANTAGONIST TM_1081-RELATED-RELATED"/>
    <property type="match status" value="1"/>
</dbReference>
<evidence type="ECO:0000313" key="4">
    <source>
        <dbReference type="EMBL" id="APZ93496.1"/>
    </source>
</evidence>
<protein>
    <recommendedName>
        <fullName evidence="2">Anti-sigma factor antagonist</fullName>
    </recommendedName>
</protein>
<name>A0A1P8WHF8_9PLAN</name>
<reference evidence="4 5" key="1">
    <citation type="journal article" date="2016" name="Front. Microbiol.">
        <title>Fuerstia marisgermanicae gen. nov., sp. nov., an Unusual Member of the Phylum Planctomycetes from the German Wadden Sea.</title>
        <authorList>
            <person name="Kohn T."/>
            <person name="Heuer A."/>
            <person name="Jogler M."/>
            <person name="Vollmers J."/>
            <person name="Boedeker C."/>
            <person name="Bunk B."/>
            <person name="Rast P."/>
            <person name="Borchert D."/>
            <person name="Glockner I."/>
            <person name="Freese H.M."/>
            <person name="Klenk H.P."/>
            <person name="Overmann J."/>
            <person name="Kaster A.K."/>
            <person name="Rohde M."/>
            <person name="Wiegand S."/>
            <person name="Jogler C."/>
        </authorList>
    </citation>
    <scope>NUCLEOTIDE SEQUENCE [LARGE SCALE GENOMIC DNA]</scope>
    <source>
        <strain evidence="4 5">NH11</strain>
    </source>
</reference>
<comment type="similarity">
    <text evidence="1 2">Belongs to the anti-sigma-factor antagonist family.</text>
</comment>
<organism evidence="4 5">
    <name type="scientific">Fuerstiella marisgermanici</name>
    <dbReference type="NCBI Taxonomy" id="1891926"/>
    <lineage>
        <taxon>Bacteria</taxon>
        <taxon>Pseudomonadati</taxon>
        <taxon>Planctomycetota</taxon>
        <taxon>Planctomycetia</taxon>
        <taxon>Planctomycetales</taxon>
        <taxon>Planctomycetaceae</taxon>
        <taxon>Fuerstiella</taxon>
    </lineage>
</organism>
<dbReference type="GO" id="GO:0043856">
    <property type="term" value="F:anti-sigma factor antagonist activity"/>
    <property type="evidence" value="ECO:0007669"/>
    <property type="project" value="InterPro"/>
</dbReference>
<dbReference type="Gene3D" id="3.30.750.24">
    <property type="entry name" value="STAS domain"/>
    <property type="match status" value="1"/>
</dbReference>
<dbReference type="PROSITE" id="PS50801">
    <property type="entry name" value="STAS"/>
    <property type="match status" value="1"/>
</dbReference>
<dbReference type="NCBIfam" id="TIGR00377">
    <property type="entry name" value="ant_ant_sig"/>
    <property type="match status" value="1"/>
</dbReference>
<dbReference type="RefSeq" id="WP_077024951.1">
    <property type="nucleotide sequence ID" value="NZ_CP017641.1"/>
</dbReference>
<evidence type="ECO:0000256" key="2">
    <source>
        <dbReference type="RuleBase" id="RU003749"/>
    </source>
</evidence>